<feature type="transmembrane region" description="Helical" evidence="1">
    <location>
        <begin position="125"/>
        <end position="141"/>
    </location>
</feature>
<proteinExistence type="predicted"/>
<evidence type="ECO:0000256" key="1">
    <source>
        <dbReference type="SAM" id="Phobius"/>
    </source>
</evidence>
<feature type="transmembrane region" description="Helical" evidence="1">
    <location>
        <begin position="147"/>
        <end position="166"/>
    </location>
</feature>
<feature type="transmembrane region" description="Helical" evidence="1">
    <location>
        <begin position="178"/>
        <end position="198"/>
    </location>
</feature>
<dbReference type="EMBL" id="LCAK01000010">
    <property type="protein sequence ID" value="KKR88308.1"/>
    <property type="molecule type" value="Genomic_DNA"/>
</dbReference>
<feature type="transmembrane region" description="Helical" evidence="1">
    <location>
        <begin position="6"/>
        <end position="27"/>
    </location>
</feature>
<keyword evidence="1" id="KW-0472">Membrane</keyword>
<dbReference type="AlphaFoldDB" id="A0A0G0UHJ3"/>
<keyword evidence="1" id="KW-0812">Transmembrane</keyword>
<evidence type="ECO:0000313" key="2">
    <source>
        <dbReference type="EMBL" id="KKR88308.1"/>
    </source>
</evidence>
<gene>
    <name evidence="2" type="ORF">UU38_C0010G0001</name>
</gene>
<accession>A0A0G0UHJ3</accession>
<feature type="transmembrane region" description="Helical" evidence="1">
    <location>
        <begin position="36"/>
        <end position="55"/>
    </location>
</feature>
<organism evidence="2 3">
    <name type="scientific">Candidatus Wolfebacteria bacterium GW2011_GWB1_41_12</name>
    <dbReference type="NCBI Taxonomy" id="1619006"/>
    <lineage>
        <taxon>Bacteria</taxon>
        <taxon>Candidatus Wolfeibacteriota</taxon>
    </lineage>
</organism>
<evidence type="ECO:0008006" key="4">
    <source>
        <dbReference type="Google" id="ProtNLM"/>
    </source>
</evidence>
<feature type="non-terminal residue" evidence="2">
    <location>
        <position position="1"/>
    </location>
</feature>
<evidence type="ECO:0000313" key="3">
    <source>
        <dbReference type="Proteomes" id="UP000033918"/>
    </source>
</evidence>
<name>A0A0G0UHJ3_9BACT</name>
<dbReference type="Proteomes" id="UP000033918">
    <property type="component" value="Unassembled WGS sequence"/>
</dbReference>
<protein>
    <recommendedName>
        <fullName evidence="4">Glycosyltransferase RgtA/B/C/D-like domain-containing protein</fullName>
    </recommendedName>
</protein>
<keyword evidence="1" id="KW-1133">Transmembrane helix</keyword>
<reference evidence="2 3" key="1">
    <citation type="journal article" date="2015" name="Nature">
        <title>rRNA introns, odd ribosomes, and small enigmatic genomes across a large radiation of phyla.</title>
        <authorList>
            <person name="Brown C.T."/>
            <person name="Hug L.A."/>
            <person name="Thomas B.C."/>
            <person name="Sharon I."/>
            <person name="Castelle C.J."/>
            <person name="Singh A."/>
            <person name="Wilkins M.J."/>
            <person name="Williams K.H."/>
            <person name="Banfield J.F."/>
        </authorList>
    </citation>
    <scope>NUCLEOTIDE SEQUENCE [LARGE SCALE GENOMIC DNA]</scope>
</reference>
<sequence length="330" mass="39064">LSALTFLIKQNFGLAIFLADIVLLILLKKYRNLKSFLNFFLGHAIVIFLQLLYFLKTESLVIYLKQIYYFTYIKIFKEGILNSPLPWEYPGNILFKIAKTGFYALPLIISIYAFLIIFRKKKNDILLFFPLVSIFYYLFSIRPTTDFVHLPPLIAVSLIPLVLISLYEKRRLIKLGSLVLLIGFLTLGFYSTFFQSYYRWHPPLIKNNYFINGPRVNIWTDKSEAESIKQAIKYFGEHAKNEEYTFVYNFSPAYYQILNKKNPTPYDYMHWGVLTNEVEINTVKILKQKRIVHLITDENAYKKQTEIGDFIKKNYKKELIINKITIWKLL</sequence>
<comment type="caution">
    <text evidence="2">The sequence shown here is derived from an EMBL/GenBank/DDBJ whole genome shotgun (WGS) entry which is preliminary data.</text>
</comment>
<feature type="transmembrane region" description="Helical" evidence="1">
    <location>
        <begin position="100"/>
        <end position="118"/>
    </location>
</feature>